<dbReference type="InterPro" id="IPR051957">
    <property type="entry name" value="CRISP-LCCL_domain"/>
</dbReference>
<gene>
    <name evidence="3" type="ORF">FRUB_06605</name>
</gene>
<comment type="caution">
    <text evidence="3">The sequence shown here is derived from an EMBL/GenBank/DDBJ whole genome shotgun (WGS) entry which is preliminary data.</text>
</comment>
<accession>A0A225DM09</accession>
<dbReference type="OrthoDB" id="9814546at2"/>
<protein>
    <recommendedName>
        <fullName evidence="2">LCCL domain-containing protein</fullName>
    </recommendedName>
</protein>
<keyword evidence="4" id="KW-1185">Reference proteome</keyword>
<dbReference type="SUPFAM" id="SSF69848">
    <property type="entry name" value="LCCL domain"/>
    <property type="match status" value="1"/>
</dbReference>
<organism evidence="3 4">
    <name type="scientific">Fimbriiglobus ruber</name>
    <dbReference type="NCBI Taxonomy" id="1908690"/>
    <lineage>
        <taxon>Bacteria</taxon>
        <taxon>Pseudomonadati</taxon>
        <taxon>Planctomycetota</taxon>
        <taxon>Planctomycetia</taxon>
        <taxon>Gemmatales</taxon>
        <taxon>Gemmataceae</taxon>
        <taxon>Fimbriiglobus</taxon>
    </lineage>
</organism>
<dbReference type="SMART" id="SM00603">
    <property type="entry name" value="LCCL"/>
    <property type="match status" value="1"/>
</dbReference>
<feature type="chain" id="PRO_5012691474" description="LCCL domain-containing protein" evidence="1">
    <location>
        <begin position="24"/>
        <end position="307"/>
    </location>
</feature>
<dbReference type="PANTHER" id="PTHR31331:SF1">
    <property type="entry name" value="CYSTEINE RICH SECRETORY PROTEIN LCCL DOMAIN CONTAINING 2"/>
    <property type="match status" value="1"/>
</dbReference>
<dbReference type="Pfam" id="PF03815">
    <property type="entry name" value="LCCL"/>
    <property type="match status" value="1"/>
</dbReference>
<evidence type="ECO:0000259" key="2">
    <source>
        <dbReference type="PROSITE" id="PS50820"/>
    </source>
</evidence>
<keyword evidence="1" id="KW-0732">Signal</keyword>
<evidence type="ECO:0000313" key="3">
    <source>
        <dbReference type="EMBL" id="OWK37485.1"/>
    </source>
</evidence>
<dbReference type="InterPro" id="IPR036609">
    <property type="entry name" value="LCCL_sf"/>
</dbReference>
<dbReference type="EMBL" id="NIDE01000014">
    <property type="protein sequence ID" value="OWK37485.1"/>
    <property type="molecule type" value="Genomic_DNA"/>
</dbReference>
<evidence type="ECO:0000313" key="4">
    <source>
        <dbReference type="Proteomes" id="UP000214646"/>
    </source>
</evidence>
<dbReference type="Gene3D" id="2.170.130.20">
    <property type="entry name" value="LCCL-like domain"/>
    <property type="match status" value="1"/>
</dbReference>
<dbReference type="RefSeq" id="WP_088257396.1">
    <property type="nucleotide sequence ID" value="NZ_NIDE01000014.1"/>
</dbReference>
<feature type="signal peptide" evidence="1">
    <location>
        <begin position="1"/>
        <end position="23"/>
    </location>
</feature>
<dbReference type="PANTHER" id="PTHR31331">
    <property type="entry name" value="LCCL DOMAIN PROTEIN (AFU_ORTHOLOGUE AFUA_5G08630)"/>
    <property type="match status" value="1"/>
</dbReference>
<dbReference type="InterPro" id="IPR004043">
    <property type="entry name" value="LCCL"/>
</dbReference>
<sequence length="307" mass="32754">MARSPLHLCCAVCAILLVGPAIAQDAPKAPKAVRPVIEVKLTDDTVVKLTLLDEQFEFQTAYGKLTIPAGDVRRIDLGFRVPDDTAREIAAAVADLGSNQYQKREEAMTGLLAHREKAYPALKAAAKSTDAEVAKRSAELIERLQVLVAKNRLDWPESDMMYTDASKISGKILSPTLKVRSFAFGELQLKLSDCVTITVLNGGADLATADTLNDPGSMAGYQGHVGRTFVFRVVGAASGSVWGTETYTLDSTLALAAVHAGVLKQGQTGNVRVTILGPSQNFIGSTQNGVTSSNYASYPGAYKILPR</sequence>
<feature type="domain" description="LCCL" evidence="2">
    <location>
        <begin position="240"/>
        <end position="302"/>
    </location>
</feature>
<dbReference type="Proteomes" id="UP000214646">
    <property type="component" value="Unassembled WGS sequence"/>
</dbReference>
<reference evidence="4" key="1">
    <citation type="submission" date="2017-06" db="EMBL/GenBank/DDBJ databases">
        <title>Genome analysis of Fimbriiglobus ruber SP5, the first member of the order Planctomycetales with confirmed chitinolytic capability.</title>
        <authorList>
            <person name="Ravin N.V."/>
            <person name="Rakitin A.L."/>
            <person name="Ivanova A.A."/>
            <person name="Beletsky A.V."/>
            <person name="Kulichevskaya I.S."/>
            <person name="Mardanov A.V."/>
            <person name="Dedysh S.N."/>
        </authorList>
    </citation>
    <scope>NUCLEOTIDE SEQUENCE [LARGE SCALE GENOMIC DNA]</scope>
    <source>
        <strain evidence="4">SP5</strain>
    </source>
</reference>
<dbReference type="PROSITE" id="PS50820">
    <property type="entry name" value="LCCL"/>
    <property type="match status" value="1"/>
</dbReference>
<proteinExistence type="predicted"/>
<evidence type="ECO:0000256" key="1">
    <source>
        <dbReference type="SAM" id="SignalP"/>
    </source>
</evidence>
<name>A0A225DM09_9BACT</name>
<dbReference type="AlphaFoldDB" id="A0A225DM09"/>